<feature type="compositionally biased region" description="Basic and acidic residues" evidence="3">
    <location>
        <begin position="177"/>
        <end position="193"/>
    </location>
</feature>
<feature type="transmembrane region" description="Helical" evidence="4">
    <location>
        <begin position="133"/>
        <end position="156"/>
    </location>
</feature>
<dbReference type="Proteomes" id="UP001500058">
    <property type="component" value="Unassembled WGS sequence"/>
</dbReference>
<feature type="transmembrane region" description="Helical" evidence="4">
    <location>
        <begin position="281"/>
        <end position="302"/>
    </location>
</feature>
<evidence type="ECO:0000256" key="3">
    <source>
        <dbReference type="SAM" id="MobiDB-lite"/>
    </source>
</evidence>
<dbReference type="Gene3D" id="1.20.120.1760">
    <property type="match status" value="1"/>
</dbReference>
<dbReference type="PROSITE" id="PS00379">
    <property type="entry name" value="CDP_ALCOHOL_P_TRANSF"/>
    <property type="match status" value="1"/>
</dbReference>
<comment type="similarity">
    <text evidence="2">Belongs to the CDP-alcohol phosphatidyltransferase class-I family.</text>
</comment>
<dbReference type="EMBL" id="BAAATJ010000003">
    <property type="protein sequence ID" value="GAA2389272.1"/>
    <property type="molecule type" value="Genomic_DNA"/>
</dbReference>
<evidence type="ECO:0000256" key="4">
    <source>
        <dbReference type="SAM" id="Phobius"/>
    </source>
</evidence>
<sequence>MDIPPLSEVRRLTEKKRDAWWTVLLVDPVATPLVRWTAKWSRVTPNQITWGALFLGLGAAACFARGDWKWLLVGAGLYHLSFILDCMDGKLARLTGRGSEFGGWLDYVFDRVRVLICAIALMGGQYSRTGDVAYIWLALVVVFLDALRYLDALQIFKVRHSMRKKLRARAKASRRAARERALEQQGGDERRNGDGPQDDDRQDDDQQDDDQGLTFMEDLLRENPTADIDNVPEPDGARDASSGAAPEDGARKTNVVDLHKEFKSRFPWYGRFRTFLLRHRIRTHLVSGIEFQMAVFIVGPVFGAVMPVTIAAGALLLMFELAIIYKLLLSTRDFERTLASYPVPEPAPAVPAQPGGPSEEESAPRQEDASQQVSAAAGPR</sequence>
<reference evidence="5 6" key="1">
    <citation type="journal article" date="2019" name="Int. J. Syst. Evol. Microbiol.">
        <title>The Global Catalogue of Microorganisms (GCM) 10K type strain sequencing project: providing services to taxonomists for standard genome sequencing and annotation.</title>
        <authorList>
            <consortium name="The Broad Institute Genomics Platform"/>
            <consortium name="The Broad Institute Genome Sequencing Center for Infectious Disease"/>
            <person name="Wu L."/>
            <person name="Ma J."/>
        </authorList>
    </citation>
    <scope>NUCLEOTIDE SEQUENCE [LARGE SCALE GENOMIC DNA]</scope>
    <source>
        <strain evidence="5 6">JCM 6921</strain>
    </source>
</reference>
<name>A0ABN3HXQ2_9ACTN</name>
<feature type="region of interest" description="Disordered" evidence="3">
    <location>
        <begin position="177"/>
        <end position="210"/>
    </location>
</feature>
<evidence type="ECO:0000256" key="2">
    <source>
        <dbReference type="RuleBase" id="RU003750"/>
    </source>
</evidence>
<protein>
    <recommendedName>
        <fullName evidence="7">Phosphatidylglycerophosphate synthase</fullName>
    </recommendedName>
</protein>
<dbReference type="InterPro" id="IPR000462">
    <property type="entry name" value="CDP-OH_P_trans"/>
</dbReference>
<organism evidence="5 6">
    <name type="scientific">Streptomyces glaucosporus</name>
    <dbReference type="NCBI Taxonomy" id="284044"/>
    <lineage>
        <taxon>Bacteria</taxon>
        <taxon>Bacillati</taxon>
        <taxon>Actinomycetota</taxon>
        <taxon>Actinomycetes</taxon>
        <taxon>Kitasatosporales</taxon>
        <taxon>Streptomycetaceae</taxon>
        <taxon>Streptomyces</taxon>
    </lineage>
</organism>
<evidence type="ECO:0000256" key="1">
    <source>
        <dbReference type="ARBA" id="ARBA00022679"/>
    </source>
</evidence>
<keyword evidence="1 2" id="KW-0808">Transferase</keyword>
<accession>A0ABN3HXQ2</accession>
<evidence type="ECO:0000313" key="5">
    <source>
        <dbReference type="EMBL" id="GAA2389272.1"/>
    </source>
</evidence>
<keyword evidence="6" id="KW-1185">Reference proteome</keyword>
<feature type="region of interest" description="Disordered" evidence="3">
    <location>
        <begin position="341"/>
        <end position="380"/>
    </location>
</feature>
<evidence type="ECO:0008006" key="7">
    <source>
        <dbReference type="Google" id="ProtNLM"/>
    </source>
</evidence>
<feature type="region of interest" description="Disordered" evidence="3">
    <location>
        <begin position="224"/>
        <end position="252"/>
    </location>
</feature>
<comment type="caution">
    <text evidence="5">The sequence shown here is derived from an EMBL/GenBank/DDBJ whole genome shotgun (WGS) entry which is preliminary data.</text>
</comment>
<dbReference type="Pfam" id="PF01066">
    <property type="entry name" value="CDP-OH_P_transf"/>
    <property type="match status" value="1"/>
</dbReference>
<keyword evidence="4" id="KW-1133">Transmembrane helix</keyword>
<dbReference type="InterPro" id="IPR043130">
    <property type="entry name" value="CDP-OH_PTrfase_TM_dom"/>
</dbReference>
<keyword evidence="4" id="KW-0472">Membrane</keyword>
<dbReference type="InterPro" id="IPR048254">
    <property type="entry name" value="CDP_ALCOHOL_P_TRANSF_CS"/>
</dbReference>
<proteinExistence type="inferred from homology"/>
<feature type="compositionally biased region" description="Acidic residues" evidence="3">
    <location>
        <begin position="196"/>
        <end position="210"/>
    </location>
</feature>
<gene>
    <name evidence="5" type="ORF">GCM10010420_11070</name>
</gene>
<evidence type="ECO:0000313" key="6">
    <source>
        <dbReference type="Proteomes" id="UP001500058"/>
    </source>
</evidence>
<dbReference type="RefSeq" id="WP_344629704.1">
    <property type="nucleotide sequence ID" value="NZ_BAAATJ010000003.1"/>
</dbReference>
<keyword evidence="4" id="KW-0812">Transmembrane</keyword>
<feature type="transmembrane region" description="Helical" evidence="4">
    <location>
        <begin position="308"/>
        <end position="328"/>
    </location>
</feature>